<dbReference type="Proteomes" id="UP001642464">
    <property type="component" value="Unassembled WGS sequence"/>
</dbReference>
<keyword evidence="3" id="KW-1185">Reference proteome</keyword>
<dbReference type="EMBL" id="CAXAMM010015014">
    <property type="protein sequence ID" value="CAK9035322.1"/>
    <property type="molecule type" value="Genomic_DNA"/>
</dbReference>
<evidence type="ECO:0000313" key="3">
    <source>
        <dbReference type="Proteomes" id="UP001642464"/>
    </source>
</evidence>
<protein>
    <submittedName>
        <fullName evidence="2">Uncharacterized protein</fullName>
    </submittedName>
</protein>
<gene>
    <name evidence="2" type="ORF">SCF082_LOCUS21239</name>
</gene>
<sequence length="630" mass="69772">MPSCAMRKALTVTEESQVMHLQLVVNQFVEAGKRLRPSARPRMRVSADQFDRLCDFACVYAAALQEGRQLSTFKEETEADVKKSFMQRDYIQEVDAAVSSKLSTWKIEHLSLWSDLIDTQSVPVVANAEEVIAMEDEAQAAKFREVKAKMMRDMASMTAFNAKVSENKKRKHVVSVMHERAQVQVGKELSENHMEKFNKILHVPDLKNLPTVDMAYKVLASARKVPVDDVNTTVYIDCTKFGVMNQPEINAIGELVERMLFRNPYCSSPLWNRQALPEGQFPSAIAEKDFVIPGDVMTCNDARRNLTDFQETSQWLGGSAAWKDGRQPMKEVLPRYKKEPSGEDLPGTVEAPHLELCQLVDGRLLLPSDLRQHFLQCPIFGGEWRQMLVNFDRAWGAASSASQASTTTPSSSGDTGSSSGTSSASAAFMPNEPTSLDKVKEKYGEPIAEVPVPECPASLLVFPGSVLFACAKEATTLKESEGPLLCHGPGSWLTHDKATKFEQSNPGKGLFRRFETDEAAVLENGVDGELTTLRAAIQKVESDHFVDFTLGGHAFARPPEVCQGRADDRFNIEADAEGQLLFKSNAVQTRHLKHSNLASFFPANKLLDSPLWLVPGLQLLVYKGVLLGAF</sequence>
<reference evidence="2 3" key="1">
    <citation type="submission" date="2024-02" db="EMBL/GenBank/DDBJ databases">
        <authorList>
            <person name="Chen Y."/>
            <person name="Shah S."/>
            <person name="Dougan E. K."/>
            <person name="Thang M."/>
            <person name="Chan C."/>
        </authorList>
    </citation>
    <scope>NUCLEOTIDE SEQUENCE [LARGE SCALE GENOMIC DNA]</scope>
</reference>
<evidence type="ECO:0000313" key="2">
    <source>
        <dbReference type="EMBL" id="CAK9035322.1"/>
    </source>
</evidence>
<accession>A0ABP0L841</accession>
<evidence type="ECO:0000256" key="1">
    <source>
        <dbReference type="SAM" id="MobiDB-lite"/>
    </source>
</evidence>
<name>A0ABP0L841_9DINO</name>
<proteinExistence type="predicted"/>
<organism evidence="2 3">
    <name type="scientific">Durusdinium trenchii</name>
    <dbReference type="NCBI Taxonomy" id="1381693"/>
    <lineage>
        <taxon>Eukaryota</taxon>
        <taxon>Sar</taxon>
        <taxon>Alveolata</taxon>
        <taxon>Dinophyceae</taxon>
        <taxon>Suessiales</taxon>
        <taxon>Symbiodiniaceae</taxon>
        <taxon>Durusdinium</taxon>
    </lineage>
</organism>
<feature type="region of interest" description="Disordered" evidence="1">
    <location>
        <begin position="401"/>
        <end position="431"/>
    </location>
</feature>
<comment type="caution">
    <text evidence="2">The sequence shown here is derived from an EMBL/GenBank/DDBJ whole genome shotgun (WGS) entry which is preliminary data.</text>
</comment>
<feature type="compositionally biased region" description="Low complexity" evidence="1">
    <location>
        <begin position="401"/>
        <end position="427"/>
    </location>
</feature>